<name>A0A3P3W5L4_9FLAO</name>
<dbReference type="EMBL" id="RQVR01000014">
    <property type="protein sequence ID" value="RRJ89728.1"/>
    <property type="molecule type" value="Genomic_DNA"/>
</dbReference>
<reference evidence="1 2" key="1">
    <citation type="submission" date="2018-11" db="EMBL/GenBank/DDBJ databases">
        <title>Flavobacterium sp. nov., YIM 102600 draft genome.</title>
        <authorList>
            <person name="Li G."/>
            <person name="Jiang Y."/>
        </authorList>
    </citation>
    <scope>NUCLEOTIDE SEQUENCE [LARGE SCALE GENOMIC DNA]</scope>
    <source>
        <strain evidence="1 2">YIM 102600</strain>
    </source>
</reference>
<evidence type="ECO:0000313" key="1">
    <source>
        <dbReference type="EMBL" id="RRJ89728.1"/>
    </source>
</evidence>
<dbReference type="AlphaFoldDB" id="A0A3P3W5L4"/>
<dbReference type="Proteomes" id="UP000271937">
    <property type="component" value="Unassembled WGS sequence"/>
</dbReference>
<evidence type="ECO:0000313" key="2">
    <source>
        <dbReference type="Proteomes" id="UP000271937"/>
    </source>
</evidence>
<keyword evidence="2" id="KW-1185">Reference proteome</keyword>
<gene>
    <name evidence="1" type="ORF">EG849_11995</name>
</gene>
<accession>A0A3P3W5L4</accession>
<proteinExistence type="predicted"/>
<sequence>MNINASRNAINETVPNAKALIFNDVLYLIFKFIFTTKFFEISANGLQLGEVAEIEAQMFSFAQKFN</sequence>
<protein>
    <submittedName>
        <fullName evidence="1">Uncharacterized protein</fullName>
    </submittedName>
</protein>
<organism evidence="1 2">
    <name type="scientific">Flavobacterium macacae</name>
    <dbReference type="NCBI Taxonomy" id="2488993"/>
    <lineage>
        <taxon>Bacteria</taxon>
        <taxon>Pseudomonadati</taxon>
        <taxon>Bacteroidota</taxon>
        <taxon>Flavobacteriia</taxon>
        <taxon>Flavobacteriales</taxon>
        <taxon>Flavobacteriaceae</taxon>
        <taxon>Flavobacterium</taxon>
    </lineage>
</organism>
<comment type="caution">
    <text evidence="1">The sequence shown here is derived from an EMBL/GenBank/DDBJ whole genome shotgun (WGS) entry which is preliminary data.</text>
</comment>